<feature type="transmembrane region" description="Helical" evidence="1">
    <location>
        <begin position="79"/>
        <end position="97"/>
    </location>
</feature>
<keyword evidence="1" id="KW-0812">Transmembrane</keyword>
<feature type="transmembrane region" description="Helical" evidence="1">
    <location>
        <begin position="103"/>
        <end position="121"/>
    </location>
</feature>
<accession>A0A4R1F592</accession>
<dbReference type="NCBIfam" id="TIGR00254">
    <property type="entry name" value="GGDEF"/>
    <property type="match status" value="1"/>
</dbReference>
<dbReference type="OrthoDB" id="9803824at2"/>
<evidence type="ECO:0000259" key="2">
    <source>
        <dbReference type="PROSITE" id="PS50887"/>
    </source>
</evidence>
<dbReference type="SUPFAM" id="SSF55073">
    <property type="entry name" value="Nucleotide cyclase"/>
    <property type="match status" value="1"/>
</dbReference>
<organism evidence="3 4">
    <name type="scientific">Cocleimonas flava</name>
    <dbReference type="NCBI Taxonomy" id="634765"/>
    <lineage>
        <taxon>Bacteria</taxon>
        <taxon>Pseudomonadati</taxon>
        <taxon>Pseudomonadota</taxon>
        <taxon>Gammaproteobacteria</taxon>
        <taxon>Thiotrichales</taxon>
        <taxon>Thiotrichaceae</taxon>
        <taxon>Cocleimonas</taxon>
    </lineage>
</organism>
<dbReference type="PANTHER" id="PTHR46663:SF2">
    <property type="entry name" value="GGDEF DOMAIN-CONTAINING PROTEIN"/>
    <property type="match status" value="1"/>
</dbReference>
<comment type="caution">
    <text evidence="3">The sequence shown here is derived from an EMBL/GenBank/DDBJ whole genome shotgun (WGS) entry which is preliminary data.</text>
</comment>
<gene>
    <name evidence="3" type="ORF">EV695_0417</name>
</gene>
<dbReference type="AlphaFoldDB" id="A0A4R1F592"/>
<keyword evidence="1" id="KW-1133">Transmembrane helix</keyword>
<feature type="transmembrane region" description="Helical" evidence="1">
    <location>
        <begin position="128"/>
        <end position="145"/>
    </location>
</feature>
<dbReference type="InterPro" id="IPR000160">
    <property type="entry name" value="GGDEF_dom"/>
</dbReference>
<dbReference type="InterPro" id="IPR029787">
    <property type="entry name" value="Nucleotide_cyclase"/>
</dbReference>
<dbReference type="PROSITE" id="PS50887">
    <property type="entry name" value="GGDEF"/>
    <property type="match status" value="1"/>
</dbReference>
<name>A0A4R1F592_9GAMM</name>
<reference evidence="3 4" key="1">
    <citation type="submission" date="2019-03" db="EMBL/GenBank/DDBJ databases">
        <title>Genomic Encyclopedia of Type Strains, Phase IV (KMG-IV): sequencing the most valuable type-strain genomes for metagenomic binning, comparative biology and taxonomic classification.</title>
        <authorList>
            <person name="Goeker M."/>
        </authorList>
    </citation>
    <scope>NUCLEOTIDE SEQUENCE [LARGE SCALE GENOMIC DNA]</scope>
    <source>
        <strain evidence="3 4">DSM 24830</strain>
    </source>
</reference>
<sequence>MFKKPKTQFQFYSENEVIDSTKTLSILSALLFIVFVFVDIWAIPSAFNEVVSTRLLVLVALVFTYFSTYHPSFYKYKDYVLSFIFLTTSLGIEYMVYKALPHEHAYSVYFVGLVLIIMTLYSWTYIKFSASLVVTFIVMGGYFYIENYTRAPEFSLTIFELITNLFFVTSAVVIGIVARLMRDKFIRENYLLQEALTHALEKKTEEAKDNEYLANHDPLTGLPNRRYMTELLEASMKEAEEKDKVLVIMFLDLNGFKQVNDIYGHAAGDKVLKVVAKRLELAIRRGDHIARLGGDEYLIGLMMDKDHLGEAENMTEKFAAIIAQPMNIEGIRVRVGSSIGLSAYPIHGNQISVLLDIADKRMYAAKKGRPPISVGSSYQQKDNKVAVFPGKKV</sequence>
<evidence type="ECO:0000256" key="1">
    <source>
        <dbReference type="SAM" id="Phobius"/>
    </source>
</evidence>
<protein>
    <submittedName>
        <fullName evidence="3">Diguanylate cyclase (GGDEF)-like protein</fullName>
    </submittedName>
</protein>
<feature type="transmembrane region" description="Helical" evidence="1">
    <location>
        <begin position="50"/>
        <end position="67"/>
    </location>
</feature>
<dbReference type="Gene3D" id="3.30.70.270">
    <property type="match status" value="1"/>
</dbReference>
<feature type="transmembrane region" description="Helical" evidence="1">
    <location>
        <begin position="157"/>
        <end position="178"/>
    </location>
</feature>
<dbReference type="InterPro" id="IPR052163">
    <property type="entry name" value="DGC-Regulatory_Protein"/>
</dbReference>
<keyword evidence="4" id="KW-1185">Reference proteome</keyword>
<evidence type="ECO:0000313" key="4">
    <source>
        <dbReference type="Proteomes" id="UP000294887"/>
    </source>
</evidence>
<evidence type="ECO:0000313" key="3">
    <source>
        <dbReference type="EMBL" id="TCJ88560.1"/>
    </source>
</evidence>
<dbReference type="Pfam" id="PF00990">
    <property type="entry name" value="GGDEF"/>
    <property type="match status" value="1"/>
</dbReference>
<dbReference type="CDD" id="cd01949">
    <property type="entry name" value="GGDEF"/>
    <property type="match status" value="1"/>
</dbReference>
<feature type="domain" description="GGDEF" evidence="2">
    <location>
        <begin position="244"/>
        <end position="377"/>
    </location>
</feature>
<dbReference type="InterPro" id="IPR043128">
    <property type="entry name" value="Rev_trsase/Diguanyl_cyclase"/>
</dbReference>
<dbReference type="RefSeq" id="WP_131904249.1">
    <property type="nucleotide sequence ID" value="NZ_BAAAFU010000008.1"/>
</dbReference>
<dbReference type="SMART" id="SM00267">
    <property type="entry name" value="GGDEF"/>
    <property type="match status" value="1"/>
</dbReference>
<feature type="transmembrane region" description="Helical" evidence="1">
    <location>
        <begin position="21"/>
        <end position="44"/>
    </location>
</feature>
<dbReference type="Proteomes" id="UP000294887">
    <property type="component" value="Unassembled WGS sequence"/>
</dbReference>
<dbReference type="PANTHER" id="PTHR46663">
    <property type="entry name" value="DIGUANYLATE CYCLASE DGCT-RELATED"/>
    <property type="match status" value="1"/>
</dbReference>
<keyword evidence="1" id="KW-0472">Membrane</keyword>
<dbReference type="EMBL" id="SMFQ01000002">
    <property type="protein sequence ID" value="TCJ88560.1"/>
    <property type="molecule type" value="Genomic_DNA"/>
</dbReference>
<proteinExistence type="predicted"/>